<reference evidence="4 5" key="1">
    <citation type="submission" date="2024-06" db="EMBL/GenBank/DDBJ databases">
        <authorList>
            <person name="Kraege A."/>
            <person name="Thomma B."/>
        </authorList>
    </citation>
    <scope>NUCLEOTIDE SEQUENCE [LARGE SCALE GENOMIC DNA]</scope>
</reference>
<feature type="compositionally biased region" description="Polar residues" evidence="2">
    <location>
        <begin position="257"/>
        <end position="270"/>
    </location>
</feature>
<keyword evidence="5" id="KW-1185">Reference proteome</keyword>
<dbReference type="InterPro" id="IPR039204">
    <property type="entry name" value="MRS2-like"/>
</dbReference>
<keyword evidence="3" id="KW-0812">Transmembrane</keyword>
<comment type="caution">
    <text evidence="4">The sequence shown here is derived from an EMBL/GenBank/DDBJ whole genome shotgun (WGS) entry which is preliminary data.</text>
</comment>
<dbReference type="Proteomes" id="UP001497392">
    <property type="component" value="Unassembled WGS sequence"/>
</dbReference>
<dbReference type="EMBL" id="CAXHTA020000020">
    <property type="protein sequence ID" value="CAL5229190.1"/>
    <property type="molecule type" value="Genomic_DNA"/>
</dbReference>
<keyword evidence="3" id="KW-1133">Transmembrane helix</keyword>
<protein>
    <submittedName>
        <fullName evidence="4">G12469 protein</fullName>
    </submittedName>
</protein>
<evidence type="ECO:0000313" key="4">
    <source>
        <dbReference type="EMBL" id="CAL5229190.1"/>
    </source>
</evidence>
<dbReference type="Pfam" id="PF22099">
    <property type="entry name" value="MRS2-like"/>
    <property type="match status" value="1"/>
</dbReference>
<evidence type="ECO:0000256" key="3">
    <source>
        <dbReference type="SAM" id="Phobius"/>
    </source>
</evidence>
<evidence type="ECO:0000256" key="2">
    <source>
        <dbReference type="SAM" id="MobiDB-lite"/>
    </source>
</evidence>
<keyword evidence="3" id="KW-0472">Membrane</keyword>
<organism evidence="4 5">
    <name type="scientific">Coccomyxa viridis</name>
    <dbReference type="NCBI Taxonomy" id="1274662"/>
    <lineage>
        <taxon>Eukaryota</taxon>
        <taxon>Viridiplantae</taxon>
        <taxon>Chlorophyta</taxon>
        <taxon>core chlorophytes</taxon>
        <taxon>Trebouxiophyceae</taxon>
        <taxon>Trebouxiophyceae incertae sedis</taxon>
        <taxon>Coccomyxaceae</taxon>
        <taxon>Coccomyxa</taxon>
    </lineage>
</organism>
<dbReference type="Gene3D" id="1.20.58.340">
    <property type="entry name" value="Magnesium transport protein CorA, transmembrane region"/>
    <property type="match status" value="2"/>
</dbReference>
<feature type="compositionally biased region" description="Polar residues" evidence="2">
    <location>
        <begin position="277"/>
        <end position="286"/>
    </location>
</feature>
<gene>
    <name evidence="4" type="primary">g12469</name>
    <name evidence="4" type="ORF">VP750_LOCUS11096</name>
</gene>
<name>A0ABP1GAE6_9CHLO</name>
<proteinExistence type="inferred from homology"/>
<accession>A0ABP1GAE6</accession>
<dbReference type="PANTHER" id="PTHR13890">
    <property type="entry name" value="RNA SPLICING PROTEIN MRS2, MITOCHONDRIAL"/>
    <property type="match status" value="1"/>
</dbReference>
<evidence type="ECO:0000313" key="5">
    <source>
        <dbReference type="Proteomes" id="UP001497392"/>
    </source>
</evidence>
<dbReference type="PANTHER" id="PTHR13890:SF31">
    <property type="entry name" value="MAGNESIUM TRANSPORTER MRS2-2-RELATED"/>
    <property type="match status" value="1"/>
</dbReference>
<feature type="region of interest" description="Disordered" evidence="2">
    <location>
        <begin position="257"/>
        <end position="287"/>
    </location>
</feature>
<feature type="transmembrane region" description="Helical" evidence="3">
    <location>
        <begin position="403"/>
        <end position="422"/>
    </location>
</feature>
<feature type="transmembrane region" description="Helical" evidence="3">
    <location>
        <begin position="442"/>
        <end position="463"/>
    </location>
</feature>
<evidence type="ECO:0000256" key="1">
    <source>
        <dbReference type="ARBA" id="ARBA00007535"/>
    </source>
</evidence>
<comment type="similarity">
    <text evidence="1">Belongs to the CorA metal ion transporter (MIT) (TC 1.A.35.5) family.</text>
</comment>
<sequence length="474" mass="51739">MRKVASSYPTCIFVREKALLVSLERLRLIISKDQCIILAAPQGSLVPPPPPGLHASPDAPFVKELVSRLKHAAERQGSDVQSSEASLPYELLALEAALAAHSKGLEAETAELEGQAKPSLEHLLLSVSRRELTNLRTYKGTVSRLVERVSKIRQEIESILDNPGEMAEMHLADKEAAVDAEAEQIATALSRPEEPLARDTSAAALLGETALEAESFLSQDEALRSIHEEPEEGAPDHEDAHPNLDKQAIHSIDLAAQGQSRKPSFTQTPGISDRQHTPTGLSTAPSLGSLRAAALTQSLRSRTLHSMLSANSRRGGSFLRQLSMQLNDYEADGPGGLETVMWTRQLAKRLLLSRADVEGLEDLLDTYFMLTDSLLSRLKGLKERIDATEAHVTLDLDHRRNQIVSFNLVVSIATISITWVSMTASVMGQNLYFNIAETPLMVWHAATWPSVCVAITILGSLLFHAKRKGLLFAA</sequence>